<feature type="compositionally biased region" description="Basic residues" evidence="1">
    <location>
        <begin position="202"/>
        <end position="223"/>
    </location>
</feature>
<evidence type="ECO:0000256" key="2">
    <source>
        <dbReference type="SAM" id="Phobius"/>
    </source>
</evidence>
<keyword evidence="2" id="KW-0472">Membrane</keyword>
<dbReference type="AlphaFoldDB" id="A0A7S0ALM9"/>
<protein>
    <submittedName>
        <fullName evidence="3">Uncharacterized protein</fullName>
    </submittedName>
</protein>
<keyword evidence="2" id="KW-0812">Transmembrane</keyword>
<proteinExistence type="predicted"/>
<keyword evidence="2" id="KW-1133">Transmembrane helix</keyword>
<dbReference type="EMBL" id="HBEJ01007733">
    <property type="protein sequence ID" value="CAD8367718.1"/>
    <property type="molecule type" value="Transcribed_RNA"/>
</dbReference>
<sequence>MGATEGASIGAAAAAAVAGGVYFVKNGDFPSGSKKSESAQGIAERIASISDDEIASVFGEKVEEIEAVVKEVASDGYNFVAHHKTLAVLVAVLVVLILGGVLAVRRKKTKSIESVVEDKAGTAEFAVEKDVGKVGPAAVTNQDVTTNDGEEEEFSTPPKKIVDTASADEASTELHLDDQEELVAAVTPADTAVAGEQGPPKIKFRSPVKMGKVRSPMRRGGKN</sequence>
<feature type="transmembrane region" description="Helical" evidence="2">
    <location>
        <begin position="86"/>
        <end position="104"/>
    </location>
</feature>
<feature type="transmembrane region" description="Helical" evidence="2">
    <location>
        <begin position="7"/>
        <end position="24"/>
    </location>
</feature>
<gene>
    <name evidence="3" type="ORF">MPOL1434_LOCUS4571</name>
</gene>
<accession>A0A7S0ALM9</accession>
<reference evidence="3" key="1">
    <citation type="submission" date="2021-01" db="EMBL/GenBank/DDBJ databases">
        <authorList>
            <person name="Corre E."/>
            <person name="Pelletier E."/>
            <person name="Niang G."/>
            <person name="Scheremetjew M."/>
            <person name="Finn R."/>
            <person name="Kale V."/>
            <person name="Holt S."/>
            <person name="Cochrane G."/>
            <person name="Meng A."/>
            <person name="Brown T."/>
            <person name="Cohen L."/>
        </authorList>
    </citation>
    <scope>NUCLEOTIDE SEQUENCE</scope>
    <source>
        <strain evidence="3">CCMP3303</strain>
    </source>
</reference>
<evidence type="ECO:0000256" key="1">
    <source>
        <dbReference type="SAM" id="MobiDB-lite"/>
    </source>
</evidence>
<feature type="region of interest" description="Disordered" evidence="1">
    <location>
        <begin position="188"/>
        <end position="223"/>
    </location>
</feature>
<name>A0A7S0ALM9_9STRA</name>
<organism evidence="3">
    <name type="scientific">Minutocellus polymorphus</name>
    <dbReference type="NCBI Taxonomy" id="265543"/>
    <lineage>
        <taxon>Eukaryota</taxon>
        <taxon>Sar</taxon>
        <taxon>Stramenopiles</taxon>
        <taxon>Ochrophyta</taxon>
        <taxon>Bacillariophyta</taxon>
        <taxon>Mediophyceae</taxon>
        <taxon>Cymatosirophycidae</taxon>
        <taxon>Cymatosirales</taxon>
        <taxon>Cymatosiraceae</taxon>
        <taxon>Minutocellus</taxon>
    </lineage>
</organism>
<evidence type="ECO:0000313" key="3">
    <source>
        <dbReference type="EMBL" id="CAD8367718.1"/>
    </source>
</evidence>